<dbReference type="EMBL" id="CP001739">
    <property type="protein sequence ID" value="ACZ08768.1"/>
    <property type="molecule type" value="Genomic_DNA"/>
</dbReference>
<name>D1AJ80_SEBTE</name>
<dbReference type="RefSeq" id="WP_012861362.1">
    <property type="nucleotide sequence ID" value="NC_013517.1"/>
</dbReference>
<feature type="signal peptide" evidence="1">
    <location>
        <begin position="1"/>
        <end position="18"/>
    </location>
</feature>
<dbReference type="HOGENOM" id="CLU_1502453_0_0_0"/>
<protein>
    <submittedName>
        <fullName evidence="2">Uncharacterized protein</fullName>
    </submittedName>
</protein>
<reference evidence="3" key="1">
    <citation type="submission" date="2009-09" db="EMBL/GenBank/DDBJ databases">
        <title>The complete chromosome of Sebaldella termitidis ATCC 33386.</title>
        <authorList>
            <consortium name="US DOE Joint Genome Institute (JGI-PGF)"/>
            <person name="Lucas S."/>
            <person name="Copeland A."/>
            <person name="Lapidus A."/>
            <person name="Glavina del Rio T."/>
            <person name="Dalin E."/>
            <person name="Tice H."/>
            <person name="Bruce D."/>
            <person name="Goodwin L."/>
            <person name="Pitluck S."/>
            <person name="Kyrpides N."/>
            <person name="Mavromatis K."/>
            <person name="Ivanova N."/>
            <person name="Mikhailova N."/>
            <person name="Sims D."/>
            <person name="Meincke L."/>
            <person name="Brettin T."/>
            <person name="Detter J.C."/>
            <person name="Han C."/>
            <person name="Larimer F."/>
            <person name="Land M."/>
            <person name="Hauser L."/>
            <person name="Markowitz V."/>
            <person name="Cheng J.F."/>
            <person name="Hugenholtz P."/>
            <person name="Woyke T."/>
            <person name="Wu D."/>
            <person name="Eisen J.A."/>
        </authorList>
    </citation>
    <scope>NUCLEOTIDE SEQUENCE [LARGE SCALE GENOMIC DNA]</scope>
    <source>
        <strain evidence="3">ATCC 33386 / NCTC 11300</strain>
    </source>
</reference>
<reference evidence="2 3" key="2">
    <citation type="journal article" date="2010" name="Stand. Genomic Sci.">
        <title>Complete genome sequence of Sebaldella termitidis type strain (NCTC 11300).</title>
        <authorList>
            <person name="Harmon-Smith M."/>
            <person name="Celia L."/>
            <person name="Chertkov O."/>
            <person name="Lapidus A."/>
            <person name="Copeland A."/>
            <person name="Glavina Del Rio T."/>
            <person name="Nolan M."/>
            <person name="Lucas S."/>
            <person name="Tice H."/>
            <person name="Cheng J.F."/>
            <person name="Han C."/>
            <person name="Detter J.C."/>
            <person name="Bruce D."/>
            <person name="Goodwin L."/>
            <person name="Pitluck S."/>
            <person name="Pati A."/>
            <person name="Liolios K."/>
            <person name="Ivanova N."/>
            <person name="Mavromatis K."/>
            <person name="Mikhailova N."/>
            <person name="Chen A."/>
            <person name="Palaniappan K."/>
            <person name="Land M."/>
            <person name="Hauser L."/>
            <person name="Chang Y.J."/>
            <person name="Jeffries C.D."/>
            <person name="Brettin T."/>
            <person name="Goker M."/>
            <person name="Beck B."/>
            <person name="Bristow J."/>
            <person name="Eisen J.A."/>
            <person name="Markowitz V."/>
            <person name="Hugenholtz P."/>
            <person name="Kyrpides N.C."/>
            <person name="Klenk H.P."/>
            <person name="Chen F."/>
        </authorList>
    </citation>
    <scope>NUCLEOTIDE SEQUENCE [LARGE SCALE GENOMIC DNA]</scope>
    <source>
        <strain evidence="3">ATCC 33386 / NCTC 11300</strain>
    </source>
</reference>
<gene>
    <name evidence="2" type="ordered locus">Sterm_1911</name>
</gene>
<evidence type="ECO:0000313" key="2">
    <source>
        <dbReference type="EMBL" id="ACZ08768.1"/>
    </source>
</evidence>
<dbReference type="AlphaFoldDB" id="D1AJ80"/>
<dbReference type="KEGG" id="str:Sterm_1911"/>
<keyword evidence="1" id="KW-0732">Signal</keyword>
<proteinExistence type="predicted"/>
<accession>D1AJ80</accession>
<sequence>MKKVLFLLFLVFSFGVYSATFSDSDKKEILKQFSEFQKAVKKKDAAAVSRYISYPLKEGNTKEVIWKNSSELAKDLKDKETYTFYSINELKIDSNANKIINVEERLLEKNGEFGDEFLSVTGRFLDTDDVEGTIYTGIDKPHFVVAVSVYDDMFEGGTYYLFSFENKKLELVSIFRLP</sequence>
<evidence type="ECO:0000256" key="1">
    <source>
        <dbReference type="SAM" id="SignalP"/>
    </source>
</evidence>
<dbReference type="Proteomes" id="UP000000845">
    <property type="component" value="Chromosome"/>
</dbReference>
<dbReference type="STRING" id="526218.Sterm_1911"/>
<keyword evidence="3" id="KW-1185">Reference proteome</keyword>
<organism evidence="2 3">
    <name type="scientific">Sebaldella termitidis (strain ATCC 33386 / NCTC 11300)</name>
    <dbReference type="NCBI Taxonomy" id="526218"/>
    <lineage>
        <taxon>Bacteria</taxon>
        <taxon>Fusobacteriati</taxon>
        <taxon>Fusobacteriota</taxon>
        <taxon>Fusobacteriia</taxon>
        <taxon>Fusobacteriales</taxon>
        <taxon>Leptotrichiaceae</taxon>
        <taxon>Sebaldella</taxon>
    </lineage>
</organism>
<evidence type="ECO:0000313" key="3">
    <source>
        <dbReference type="Proteomes" id="UP000000845"/>
    </source>
</evidence>
<feature type="chain" id="PRO_5003019861" evidence="1">
    <location>
        <begin position="19"/>
        <end position="178"/>
    </location>
</feature>